<dbReference type="Pfam" id="PF07494">
    <property type="entry name" value="Reg_prop"/>
    <property type="match status" value="3"/>
</dbReference>
<proteinExistence type="predicted"/>
<feature type="chain" id="PRO_5002392600" description="histidine kinase" evidence="11">
    <location>
        <begin position="22"/>
        <end position="1312"/>
    </location>
</feature>
<dbReference type="Pfam" id="PF00072">
    <property type="entry name" value="Response_reg"/>
    <property type="match status" value="1"/>
</dbReference>
<dbReference type="InterPro" id="IPR036890">
    <property type="entry name" value="HATPase_C_sf"/>
</dbReference>
<dbReference type="InterPro" id="IPR036097">
    <property type="entry name" value="HisK_dim/P_sf"/>
</dbReference>
<evidence type="ECO:0000256" key="2">
    <source>
        <dbReference type="ARBA" id="ARBA00012438"/>
    </source>
</evidence>
<gene>
    <name evidence="15" type="ORF">HMPREF1056_03240</name>
</gene>
<keyword evidence="10" id="KW-1133">Transmembrane helix</keyword>
<feature type="modified residue" description="4-aspartylphosphate" evidence="9">
    <location>
        <position position="1104"/>
    </location>
</feature>
<dbReference type="RefSeq" id="WP_005798068.1">
    <property type="nucleotide sequence ID" value="NZ_JH724216.1"/>
</dbReference>
<dbReference type="InterPro" id="IPR013783">
    <property type="entry name" value="Ig-like_fold"/>
</dbReference>
<reference evidence="15 16" key="1">
    <citation type="submission" date="2012-02" db="EMBL/GenBank/DDBJ databases">
        <title>The Genome Sequence of Bacteroides fragilis CL07T12C05.</title>
        <authorList>
            <consortium name="The Broad Institute Genome Sequencing Platform"/>
            <person name="Earl A."/>
            <person name="Ward D."/>
            <person name="Feldgarden M."/>
            <person name="Gevers D."/>
            <person name="Zitomersky N.L."/>
            <person name="Coyne M.J."/>
            <person name="Comstock L.E."/>
            <person name="Young S.K."/>
            <person name="Zeng Q."/>
            <person name="Gargeya S."/>
            <person name="Fitzgerald M."/>
            <person name="Haas B."/>
            <person name="Abouelleil A."/>
            <person name="Alvarado L."/>
            <person name="Arachchi H.M."/>
            <person name="Berlin A."/>
            <person name="Chapman S.B."/>
            <person name="Gearin G."/>
            <person name="Goldberg J."/>
            <person name="Griggs A."/>
            <person name="Gujja S."/>
            <person name="Hansen M."/>
            <person name="Heiman D."/>
            <person name="Howarth C."/>
            <person name="Larimer J."/>
            <person name="Lui A."/>
            <person name="MacDonald P.J.P."/>
            <person name="McCowen C."/>
            <person name="Montmayeur A."/>
            <person name="Murphy C."/>
            <person name="Neiman D."/>
            <person name="Pearson M."/>
            <person name="Priest M."/>
            <person name="Roberts A."/>
            <person name="Saif S."/>
            <person name="Shea T."/>
            <person name="Sisk P."/>
            <person name="Stolte C."/>
            <person name="Sykes S."/>
            <person name="Wortman J."/>
            <person name="Nusbaum C."/>
            <person name="Birren B."/>
        </authorList>
    </citation>
    <scope>NUCLEOTIDE SEQUENCE [LARGE SCALE GENOMIC DNA]</scope>
    <source>
        <strain evidence="15 16">CL07T12C05</strain>
    </source>
</reference>
<dbReference type="EC" id="2.7.13.3" evidence="2"/>
<keyword evidence="7" id="KW-0238">DNA-binding</keyword>
<evidence type="ECO:0000256" key="7">
    <source>
        <dbReference type="ARBA" id="ARBA00023125"/>
    </source>
</evidence>
<dbReference type="SUPFAM" id="SSF55874">
    <property type="entry name" value="ATPase domain of HSP90 chaperone/DNA topoisomerase II/histidine kinase"/>
    <property type="match status" value="1"/>
</dbReference>
<dbReference type="Proteomes" id="UP000003879">
    <property type="component" value="Unassembled WGS sequence"/>
</dbReference>
<dbReference type="GO" id="GO:0003700">
    <property type="term" value="F:DNA-binding transcription factor activity"/>
    <property type="evidence" value="ECO:0007669"/>
    <property type="project" value="InterPro"/>
</dbReference>
<keyword evidence="10" id="KW-0812">Transmembrane</keyword>
<accession>A0A0E2AYB7</accession>
<dbReference type="SUPFAM" id="SSF52172">
    <property type="entry name" value="CheY-like"/>
    <property type="match status" value="1"/>
</dbReference>
<evidence type="ECO:0000256" key="11">
    <source>
        <dbReference type="SAM" id="SignalP"/>
    </source>
</evidence>
<dbReference type="FunFam" id="3.30.565.10:FF:000006">
    <property type="entry name" value="Sensor histidine kinase WalK"/>
    <property type="match status" value="1"/>
</dbReference>
<evidence type="ECO:0000313" key="16">
    <source>
        <dbReference type="Proteomes" id="UP000003879"/>
    </source>
</evidence>
<dbReference type="InterPro" id="IPR011006">
    <property type="entry name" value="CheY-like_superfamily"/>
</dbReference>
<dbReference type="PANTHER" id="PTHR43547">
    <property type="entry name" value="TWO-COMPONENT HISTIDINE KINASE"/>
    <property type="match status" value="1"/>
</dbReference>
<keyword evidence="10" id="KW-0472">Membrane</keyword>
<dbReference type="InterPro" id="IPR005467">
    <property type="entry name" value="His_kinase_dom"/>
</dbReference>
<evidence type="ECO:0000256" key="10">
    <source>
        <dbReference type="SAM" id="Phobius"/>
    </source>
</evidence>
<dbReference type="GO" id="GO:0000155">
    <property type="term" value="F:phosphorelay sensor kinase activity"/>
    <property type="evidence" value="ECO:0007669"/>
    <property type="project" value="InterPro"/>
</dbReference>
<feature type="domain" description="Response regulatory" evidence="14">
    <location>
        <begin position="1055"/>
        <end position="1171"/>
    </location>
</feature>
<dbReference type="SMART" id="SM00448">
    <property type="entry name" value="REC"/>
    <property type="match status" value="1"/>
</dbReference>
<dbReference type="HOGENOM" id="CLU_000445_28_1_10"/>
<evidence type="ECO:0000256" key="3">
    <source>
        <dbReference type="ARBA" id="ARBA00022553"/>
    </source>
</evidence>
<evidence type="ECO:0000259" key="12">
    <source>
        <dbReference type="PROSITE" id="PS01124"/>
    </source>
</evidence>
<evidence type="ECO:0000259" key="14">
    <source>
        <dbReference type="PROSITE" id="PS50110"/>
    </source>
</evidence>
<feature type="transmembrane region" description="Helical" evidence="10">
    <location>
        <begin position="758"/>
        <end position="779"/>
    </location>
</feature>
<dbReference type="PROSITE" id="PS50110">
    <property type="entry name" value="RESPONSE_REGULATORY"/>
    <property type="match status" value="1"/>
</dbReference>
<evidence type="ECO:0000256" key="4">
    <source>
        <dbReference type="ARBA" id="ARBA00022679"/>
    </source>
</evidence>
<dbReference type="FunFam" id="2.130.10.10:FF:000891">
    <property type="entry name" value="Two-component system sensor histidine kinase/response regulator, hybrid (One-component system)"/>
    <property type="match status" value="1"/>
</dbReference>
<dbReference type="InterPro" id="IPR018060">
    <property type="entry name" value="HTH_AraC"/>
</dbReference>
<evidence type="ECO:0000256" key="9">
    <source>
        <dbReference type="PROSITE-ProRule" id="PRU00169"/>
    </source>
</evidence>
<keyword evidence="6" id="KW-0805">Transcription regulation</keyword>
<dbReference type="GO" id="GO:0043565">
    <property type="term" value="F:sequence-specific DNA binding"/>
    <property type="evidence" value="ECO:0007669"/>
    <property type="project" value="InterPro"/>
</dbReference>
<comment type="catalytic activity">
    <reaction evidence="1">
        <text>ATP + protein L-histidine = ADP + protein N-phospho-L-histidine.</text>
        <dbReference type="EC" id="2.7.13.3"/>
    </reaction>
</comment>
<dbReference type="InterPro" id="IPR011047">
    <property type="entry name" value="Quinoprotein_ADH-like_sf"/>
</dbReference>
<feature type="signal peptide" evidence="11">
    <location>
        <begin position="1"/>
        <end position="21"/>
    </location>
</feature>
<dbReference type="Gene3D" id="2.130.10.10">
    <property type="entry name" value="YVTN repeat-like/Quinoprotein amine dehydrogenase"/>
    <property type="match status" value="2"/>
</dbReference>
<keyword evidence="8" id="KW-0804">Transcription</keyword>
<dbReference type="Gene3D" id="1.10.10.60">
    <property type="entry name" value="Homeodomain-like"/>
    <property type="match status" value="2"/>
</dbReference>
<dbReference type="Pfam" id="PF02518">
    <property type="entry name" value="HATPase_c"/>
    <property type="match status" value="1"/>
</dbReference>
<dbReference type="PANTHER" id="PTHR43547:SF2">
    <property type="entry name" value="HYBRID SIGNAL TRANSDUCTION HISTIDINE KINASE C"/>
    <property type="match status" value="1"/>
</dbReference>
<dbReference type="Pfam" id="PF12833">
    <property type="entry name" value="HTH_18"/>
    <property type="match status" value="1"/>
</dbReference>
<dbReference type="InterPro" id="IPR018062">
    <property type="entry name" value="HTH_AraC-typ_CS"/>
</dbReference>
<feature type="domain" description="HTH araC/xylS-type" evidence="12">
    <location>
        <begin position="1204"/>
        <end position="1303"/>
    </location>
</feature>
<keyword evidence="5" id="KW-0418">Kinase</keyword>
<dbReference type="SUPFAM" id="SSF47384">
    <property type="entry name" value="Homodimeric domain of signal transducing histidine kinase"/>
    <property type="match status" value="1"/>
</dbReference>
<dbReference type="InterPro" id="IPR001789">
    <property type="entry name" value="Sig_transdc_resp-reg_receiver"/>
</dbReference>
<dbReference type="PROSITE" id="PS01124">
    <property type="entry name" value="HTH_ARAC_FAMILY_2"/>
    <property type="match status" value="1"/>
</dbReference>
<dbReference type="InterPro" id="IPR015943">
    <property type="entry name" value="WD40/YVTN_repeat-like_dom_sf"/>
</dbReference>
<dbReference type="InterPro" id="IPR011110">
    <property type="entry name" value="Reg_prop"/>
</dbReference>
<keyword evidence="4" id="KW-0808">Transferase</keyword>
<evidence type="ECO:0000256" key="8">
    <source>
        <dbReference type="ARBA" id="ARBA00023163"/>
    </source>
</evidence>
<dbReference type="PROSITE" id="PS50109">
    <property type="entry name" value="HIS_KIN"/>
    <property type="match status" value="1"/>
</dbReference>
<feature type="domain" description="Histidine kinase" evidence="13">
    <location>
        <begin position="807"/>
        <end position="1023"/>
    </location>
</feature>
<keyword evidence="11" id="KW-0732">Signal</keyword>
<dbReference type="SMART" id="SM00387">
    <property type="entry name" value="HATPase_c"/>
    <property type="match status" value="1"/>
</dbReference>
<dbReference type="PATRIC" id="fig|997883.3.peg.3397"/>
<dbReference type="Gene3D" id="2.60.40.10">
    <property type="entry name" value="Immunoglobulins"/>
    <property type="match status" value="1"/>
</dbReference>
<organism evidence="15 16">
    <name type="scientific">Bacteroides fragilis CL07T12C05</name>
    <dbReference type="NCBI Taxonomy" id="997883"/>
    <lineage>
        <taxon>Bacteria</taxon>
        <taxon>Pseudomonadati</taxon>
        <taxon>Bacteroidota</taxon>
        <taxon>Bacteroidia</taxon>
        <taxon>Bacteroidales</taxon>
        <taxon>Bacteroidaceae</taxon>
        <taxon>Bacteroides</taxon>
    </lineage>
</organism>
<dbReference type="EMBL" id="AGXN01000019">
    <property type="protein sequence ID" value="EIY92952.1"/>
    <property type="molecule type" value="Genomic_DNA"/>
</dbReference>
<evidence type="ECO:0000256" key="5">
    <source>
        <dbReference type="ARBA" id="ARBA00022777"/>
    </source>
</evidence>
<dbReference type="InterPro" id="IPR003661">
    <property type="entry name" value="HisK_dim/P_dom"/>
</dbReference>
<dbReference type="InterPro" id="IPR009057">
    <property type="entry name" value="Homeodomain-like_sf"/>
</dbReference>
<evidence type="ECO:0000313" key="15">
    <source>
        <dbReference type="EMBL" id="EIY92952.1"/>
    </source>
</evidence>
<dbReference type="Pfam" id="PF00512">
    <property type="entry name" value="HisKA"/>
    <property type="match status" value="1"/>
</dbReference>
<dbReference type="InterPro" id="IPR003594">
    <property type="entry name" value="HATPase_dom"/>
</dbReference>
<dbReference type="CDD" id="cd00082">
    <property type="entry name" value="HisKA"/>
    <property type="match status" value="1"/>
</dbReference>
<dbReference type="PROSITE" id="PS00041">
    <property type="entry name" value="HTH_ARAC_FAMILY_1"/>
    <property type="match status" value="1"/>
</dbReference>
<protein>
    <recommendedName>
        <fullName evidence="2">histidine kinase</fullName>
        <ecNumber evidence="2">2.7.13.3</ecNumber>
    </recommendedName>
</protein>
<dbReference type="SUPFAM" id="SSF46689">
    <property type="entry name" value="Homeodomain-like"/>
    <property type="match status" value="1"/>
</dbReference>
<evidence type="ECO:0000259" key="13">
    <source>
        <dbReference type="PROSITE" id="PS50109"/>
    </source>
</evidence>
<dbReference type="PRINTS" id="PR00344">
    <property type="entry name" value="BCTRLSENSOR"/>
</dbReference>
<evidence type="ECO:0000256" key="1">
    <source>
        <dbReference type="ARBA" id="ARBA00000085"/>
    </source>
</evidence>
<evidence type="ECO:0000256" key="6">
    <source>
        <dbReference type="ARBA" id="ARBA00023015"/>
    </source>
</evidence>
<dbReference type="SMART" id="SM00388">
    <property type="entry name" value="HisKA"/>
    <property type="match status" value="1"/>
</dbReference>
<dbReference type="Gene3D" id="3.40.50.2300">
    <property type="match status" value="1"/>
</dbReference>
<sequence length="1312" mass="149940">MPRIFILFTSLILLYASSASGDEINYQFTSISVEEGLSQSTVQSILLDKKGKLWIGTRNGLNFYTGQDLKIFKSNSKDRYSLPDNEILHLTQDSLNNIWISTRKGLVIYDEKHGNFIPVNQDIMYSSLCISDGILFGSENRIYKYDYKQCSFKSISIKNQEDTGNDITKYRVQKIIAFSEREALVATRRDGVYVLDYQAMRLKRLFSGSNNILQGAYLSSNGYIYLSFWGQGLFCYEKTGKFIKRYTKENSDLTNNYVLDIVEKEGCLWLATDGGGINRLELSNENFSNLCHIAGDENSLPVNSVTLLYQDRNKGLWAGSVRGGVFNIKESHIRTYKDCPLGDINGMSEKSVSCLYEESDGKLWIGTDGGGINLYDSQTGFFKHFQSSYGDKVISIAPVSEKELLVSVYTKGLFLFEKNTGVYRPFTIVNDSINFRQCFYGYLPRAHRVSENKIYILSKDAWVYDISNKKFSAFKACKNYQLPPSLMGYSDAEISLAMSANKIFQITNRNDSIGLLFQIDEKEVITAIDCDGRGKIWVGTTEGMGCYDIKAKRYYKIVSQLFSDIDALRYDPSSERVWICAQNQLFSYCTKDEKFIQWNRSDGFHPNEIIFTYQQRPKKNNPYLYFGGTEGLVQINTDIPDPNEPYLEIVLDGIELNGRPQTSDIDVRNIKIPWKYNTLVLRVYIKNKEIFQRVPFRYIIKGDVDKSIESYNPMLELPNLLPGKYHIEVSCLTKDGDYTIPVHLTDIHVTPPWYKTDWFIILCCIFLAGGIIAVIYILNKRKEIKIQKRLKEYRQYLNEKKIDFLIHINHELRTPLTLIYAPLKRLIDKKEYKESPQYLMSQLQLISNQAQHMREIVDMVLDWNSMEAGYSKLKVQRCKLDGWIADIVKDFTDEAKEKGISIKLQMDTDIEEIWLDRQKCHTVLSNLLMNALKFSMPESCITINTRRLENKVRISVVDEGAGIQDSDMANLFTRFYKGNHKGKGSGFGLYYAKTIMEMHGGGIGAYNNTGRGATFYLELPFLDINEKEEATRLPQKESPIAGTIQDSPFDCSGKTVLVVEDEKELREFLVESLTGTFKKVYAADNAISALETCRKKQPSVIVSDVMMPQMDGFELCRQIKNDIRISHIPVILLTARYDQTGITTGYKSGADSYIPKPFDLESLKTVIGNILKNREKIYNQYATANCSTSLQDSTNSKADEDFMKKINAVIYENLSDEGFSVQQLADAMAVSRSSLYNKIKIITGLGVNDYINRLRIEQAMSLLVNTNLNINEISCEVGFTYPRYFSSAFKNMTGMTPKQFRNENRTRQTTDG</sequence>
<dbReference type="SUPFAM" id="SSF50998">
    <property type="entry name" value="Quinoprotein alcohol dehydrogenase-like"/>
    <property type="match status" value="1"/>
</dbReference>
<dbReference type="Gene3D" id="3.30.565.10">
    <property type="entry name" value="Histidine kinase-like ATPase, C-terminal domain"/>
    <property type="match status" value="1"/>
</dbReference>
<dbReference type="Gene3D" id="1.10.287.130">
    <property type="match status" value="1"/>
</dbReference>
<keyword evidence="3 9" id="KW-0597">Phosphoprotein</keyword>
<dbReference type="CDD" id="cd00075">
    <property type="entry name" value="HATPase"/>
    <property type="match status" value="1"/>
</dbReference>
<dbReference type="InterPro" id="IPR004358">
    <property type="entry name" value="Sig_transdc_His_kin-like_C"/>
</dbReference>
<comment type="caution">
    <text evidence="15">The sequence shown here is derived from an EMBL/GenBank/DDBJ whole genome shotgun (WGS) entry which is preliminary data.</text>
</comment>
<dbReference type="SMART" id="SM00342">
    <property type="entry name" value="HTH_ARAC"/>
    <property type="match status" value="1"/>
</dbReference>
<name>A0A0E2AYB7_BACFG</name>